<dbReference type="OrthoDB" id="3192089at2759"/>
<dbReference type="EMBL" id="KN823386">
    <property type="protein sequence ID" value="KIO17419.1"/>
    <property type="molecule type" value="Genomic_DNA"/>
</dbReference>
<evidence type="ECO:0000259" key="2">
    <source>
        <dbReference type="Pfam" id="PF18021"/>
    </source>
</evidence>
<dbReference type="InterPro" id="IPR035992">
    <property type="entry name" value="Ricin_B-like_lectins"/>
</dbReference>
<dbReference type="HOGENOM" id="CLU_691146_0_0_1"/>
<organism evidence="3 4">
    <name type="scientific">Tulasnella calospora MUT 4182</name>
    <dbReference type="NCBI Taxonomy" id="1051891"/>
    <lineage>
        <taxon>Eukaryota</taxon>
        <taxon>Fungi</taxon>
        <taxon>Dikarya</taxon>
        <taxon>Basidiomycota</taxon>
        <taxon>Agaricomycotina</taxon>
        <taxon>Agaricomycetes</taxon>
        <taxon>Cantharellales</taxon>
        <taxon>Tulasnellaceae</taxon>
        <taxon>Tulasnella</taxon>
    </lineage>
</organism>
<proteinExistence type="predicted"/>
<dbReference type="InterPro" id="IPR040600">
    <property type="entry name" value="Agglutinin_C"/>
</dbReference>
<gene>
    <name evidence="3" type="ORF">M407DRAFT_12349</name>
</gene>
<dbReference type="Proteomes" id="UP000054248">
    <property type="component" value="Unassembled WGS sequence"/>
</dbReference>
<feature type="domain" description="Ricin B lectin" evidence="1">
    <location>
        <begin position="307"/>
        <end position="372"/>
    </location>
</feature>
<evidence type="ECO:0000313" key="3">
    <source>
        <dbReference type="EMBL" id="KIO17419.1"/>
    </source>
</evidence>
<dbReference type="AlphaFoldDB" id="A0A0C3Q3Y3"/>
<sequence length="399" mass="44872">MGVQGGSRSEGNDGQTTHIREGLYFLFLPWIGATQAALAQCYEPNLDNEIGNLLWAIKREGLDDTHTLINLQSGFYLDLQGGLRSSAVVGSKRQLNGQSRSNQEWRIKEREPVTKCASTNTDLEFPGGYFVLLNQVRRNIWKGTELLRQPLSPHFLDDGSFVIRMKDGVTFWVRKCFQADPPIIEKHYIYWFVPALEEVLVRNNTAFIPYFDRVDLKAVALAIKSCGNPSAKSHVRFWEDLCLGTNKPKKAKQGPSTPHHALAQAGRLLKSVARMVSGNNDTQTKMEVEQLQAQASTLNPGNSDDLVWTGNRNSGSQVQGYEQNTEENIGNQLWLLVKDGLNDTYTLRNLQSGKYLDLFGEGRHNGSKVVGWPRVLEGPGRPSREWRIEEREAVYHTSA</sequence>
<feature type="domain" description="Agglutinin C-terminal" evidence="2">
    <location>
        <begin position="129"/>
        <end position="180"/>
    </location>
</feature>
<dbReference type="InterPro" id="IPR000772">
    <property type="entry name" value="Ricin_B_lectin"/>
</dbReference>
<evidence type="ECO:0000313" key="4">
    <source>
        <dbReference type="Proteomes" id="UP000054248"/>
    </source>
</evidence>
<accession>A0A0C3Q3Y3</accession>
<protein>
    <recommendedName>
        <fullName evidence="5">Carbohydrate-binding module family 13 protein</fullName>
    </recommendedName>
</protein>
<dbReference type="Gene3D" id="2.80.10.50">
    <property type="match status" value="1"/>
</dbReference>
<dbReference type="Pfam" id="PF18021">
    <property type="entry name" value="Agglutinin_C"/>
    <property type="match status" value="1"/>
</dbReference>
<reference evidence="3 4" key="1">
    <citation type="submission" date="2014-04" db="EMBL/GenBank/DDBJ databases">
        <authorList>
            <consortium name="DOE Joint Genome Institute"/>
            <person name="Kuo A."/>
            <person name="Girlanda M."/>
            <person name="Perotto S."/>
            <person name="Kohler A."/>
            <person name="Nagy L.G."/>
            <person name="Floudas D."/>
            <person name="Copeland A."/>
            <person name="Barry K.W."/>
            <person name="Cichocki N."/>
            <person name="Veneault-Fourrey C."/>
            <person name="LaButti K."/>
            <person name="Lindquist E.A."/>
            <person name="Lipzen A."/>
            <person name="Lundell T."/>
            <person name="Morin E."/>
            <person name="Murat C."/>
            <person name="Sun H."/>
            <person name="Tunlid A."/>
            <person name="Henrissat B."/>
            <person name="Grigoriev I.V."/>
            <person name="Hibbett D.S."/>
            <person name="Martin F."/>
            <person name="Nordberg H.P."/>
            <person name="Cantor M.N."/>
            <person name="Hua S.X."/>
        </authorList>
    </citation>
    <scope>NUCLEOTIDE SEQUENCE [LARGE SCALE GENOMIC DNA]</scope>
    <source>
        <strain evidence="3 4">MUT 4182</strain>
    </source>
</reference>
<reference evidence="4" key="2">
    <citation type="submission" date="2015-01" db="EMBL/GenBank/DDBJ databases">
        <title>Evolutionary Origins and Diversification of the Mycorrhizal Mutualists.</title>
        <authorList>
            <consortium name="DOE Joint Genome Institute"/>
            <consortium name="Mycorrhizal Genomics Consortium"/>
            <person name="Kohler A."/>
            <person name="Kuo A."/>
            <person name="Nagy L.G."/>
            <person name="Floudas D."/>
            <person name="Copeland A."/>
            <person name="Barry K.W."/>
            <person name="Cichocki N."/>
            <person name="Veneault-Fourrey C."/>
            <person name="LaButti K."/>
            <person name="Lindquist E.A."/>
            <person name="Lipzen A."/>
            <person name="Lundell T."/>
            <person name="Morin E."/>
            <person name="Murat C."/>
            <person name="Riley R."/>
            <person name="Ohm R."/>
            <person name="Sun H."/>
            <person name="Tunlid A."/>
            <person name="Henrissat B."/>
            <person name="Grigoriev I.V."/>
            <person name="Hibbett D.S."/>
            <person name="Martin F."/>
        </authorList>
    </citation>
    <scope>NUCLEOTIDE SEQUENCE [LARGE SCALE GENOMIC DNA]</scope>
    <source>
        <strain evidence="4">MUT 4182</strain>
    </source>
</reference>
<dbReference type="Pfam" id="PF14200">
    <property type="entry name" value="RicinB_lectin_2"/>
    <property type="match status" value="1"/>
</dbReference>
<dbReference type="SUPFAM" id="SSF50370">
    <property type="entry name" value="Ricin B-like lectins"/>
    <property type="match status" value="2"/>
</dbReference>
<evidence type="ECO:0008006" key="5">
    <source>
        <dbReference type="Google" id="ProtNLM"/>
    </source>
</evidence>
<keyword evidence="4" id="KW-1185">Reference proteome</keyword>
<name>A0A0C3Q3Y3_9AGAM</name>
<evidence type="ECO:0000259" key="1">
    <source>
        <dbReference type="Pfam" id="PF14200"/>
    </source>
</evidence>